<dbReference type="CDD" id="cd08991">
    <property type="entry name" value="GH43_HoAraf43-like"/>
    <property type="match status" value="1"/>
</dbReference>
<evidence type="ECO:0000256" key="3">
    <source>
        <dbReference type="ARBA" id="ARBA00022801"/>
    </source>
</evidence>
<dbReference type="Proteomes" id="UP000245647">
    <property type="component" value="Unassembled WGS sequence"/>
</dbReference>
<evidence type="ECO:0000256" key="2">
    <source>
        <dbReference type="ARBA" id="ARBA00022651"/>
    </source>
</evidence>
<keyword evidence="9" id="KW-0732">Signal</keyword>
<keyword evidence="3 8" id="KW-0378">Hydrolase</keyword>
<keyword evidence="4" id="KW-0119">Carbohydrate metabolism</keyword>
<evidence type="ECO:0000256" key="9">
    <source>
        <dbReference type="SAM" id="SignalP"/>
    </source>
</evidence>
<organism evidence="10 11">
    <name type="scientific">Pararcticibacter amylolyticus</name>
    <dbReference type="NCBI Taxonomy" id="2173175"/>
    <lineage>
        <taxon>Bacteria</taxon>
        <taxon>Pseudomonadati</taxon>
        <taxon>Bacteroidota</taxon>
        <taxon>Sphingobacteriia</taxon>
        <taxon>Sphingobacteriales</taxon>
        <taxon>Sphingobacteriaceae</taxon>
        <taxon>Pararcticibacter</taxon>
    </lineage>
</organism>
<sequence>MKQITICLSLLVCAVLHTNVYAGSHSTSVKDSSAYNNPQKVALGDPFVLKDDNKYYMYGTGGGADKGFVAYSSTDLKNWDRVGQVYHSTNKNGWGIDAFWAPEVYKRNGKYYLFYSAQWKHNPTNEKENFKIGVAISDSPAGPFTDMKNAPIFDPGYPIIDANVLFENGKTYLYYSRCCYKHPVKSEVAEWAKKKGWYNEIEESWVYGVELKPDLSGVIGKPVLLLRPPVKMAKEEWESRSVTAHEANRRWTEGSFIFKNKSTYYMMYSANNFDGQHYAVGYATSKSPLGPFTKAANNPVLQKNGEVTGTGHNSITRSPDGKEMLCVYHGRTAATGHERLVFIDKMKVLDNGKLVVYGPTVSK</sequence>
<dbReference type="Gene3D" id="2.115.10.20">
    <property type="entry name" value="Glycosyl hydrolase domain, family 43"/>
    <property type="match status" value="1"/>
</dbReference>
<dbReference type="GO" id="GO:0045493">
    <property type="term" value="P:xylan catabolic process"/>
    <property type="evidence" value="ECO:0007669"/>
    <property type="project" value="UniProtKB-KW"/>
</dbReference>
<feature type="site" description="Important for catalytic activity, responsible for pKa modulation of the active site Glu and correct orientation of both the proton donor and substrate" evidence="7">
    <location>
        <position position="161"/>
    </location>
</feature>
<dbReference type="PANTHER" id="PTHR43772">
    <property type="entry name" value="ENDO-1,4-BETA-XYLANASE"/>
    <property type="match status" value="1"/>
</dbReference>
<keyword evidence="5 8" id="KW-0326">Glycosidase</keyword>
<feature type="chain" id="PRO_5015538458" evidence="9">
    <location>
        <begin position="23"/>
        <end position="363"/>
    </location>
</feature>
<reference evidence="10 11" key="1">
    <citation type="submission" date="2018-04" db="EMBL/GenBank/DDBJ databases">
        <title>Pedobacter chongqingensis sp. nov., isolated from a rottenly hemp rope.</title>
        <authorList>
            <person name="Cai Y."/>
        </authorList>
    </citation>
    <scope>NUCLEOTIDE SEQUENCE [LARGE SCALE GENOMIC DNA]</scope>
    <source>
        <strain evidence="10 11">FJ4-8</strain>
    </source>
</reference>
<proteinExistence type="inferred from homology"/>
<comment type="caution">
    <text evidence="10">The sequence shown here is derived from an EMBL/GenBank/DDBJ whole genome shotgun (WGS) entry which is preliminary data.</text>
</comment>
<feature type="active site" description="Proton donor" evidence="6">
    <location>
        <position position="253"/>
    </location>
</feature>
<keyword evidence="2" id="KW-0624">Polysaccharide degradation</keyword>
<evidence type="ECO:0000256" key="5">
    <source>
        <dbReference type="ARBA" id="ARBA00023295"/>
    </source>
</evidence>
<comment type="similarity">
    <text evidence="1 8">Belongs to the glycosyl hydrolase 43 family.</text>
</comment>
<evidence type="ECO:0000256" key="1">
    <source>
        <dbReference type="ARBA" id="ARBA00009865"/>
    </source>
</evidence>
<name>A0A2U2PCF4_9SPHI</name>
<dbReference type="OrthoDB" id="3308423at2"/>
<evidence type="ECO:0000313" key="11">
    <source>
        <dbReference type="Proteomes" id="UP000245647"/>
    </source>
</evidence>
<dbReference type="PANTHER" id="PTHR43772:SF2">
    <property type="entry name" value="PUTATIVE (AFU_ORTHOLOGUE AFUA_2G04480)-RELATED"/>
    <property type="match status" value="1"/>
</dbReference>
<protein>
    <submittedName>
        <fullName evidence="10">Glycoside hydrolase</fullName>
    </submittedName>
</protein>
<evidence type="ECO:0000313" key="10">
    <source>
        <dbReference type="EMBL" id="PWG79055.1"/>
    </source>
</evidence>
<dbReference type="RefSeq" id="WP_109417300.1">
    <property type="nucleotide sequence ID" value="NZ_QEAS01000017.1"/>
</dbReference>
<dbReference type="GO" id="GO:0004553">
    <property type="term" value="F:hydrolase activity, hydrolyzing O-glycosyl compounds"/>
    <property type="evidence" value="ECO:0007669"/>
    <property type="project" value="InterPro"/>
</dbReference>
<dbReference type="EMBL" id="QEAS01000017">
    <property type="protein sequence ID" value="PWG79055.1"/>
    <property type="molecule type" value="Genomic_DNA"/>
</dbReference>
<dbReference type="InterPro" id="IPR023296">
    <property type="entry name" value="Glyco_hydro_beta-prop_sf"/>
</dbReference>
<accession>A0A2U2PCF4</accession>
<dbReference type="SUPFAM" id="SSF75005">
    <property type="entry name" value="Arabinanase/levansucrase/invertase"/>
    <property type="match status" value="1"/>
</dbReference>
<feature type="signal peptide" evidence="9">
    <location>
        <begin position="1"/>
        <end position="22"/>
    </location>
</feature>
<dbReference type="InterPro" id="IPR006710">
    <property type="entry name" value="Glyco_hydro_43"/>
</dbReference>
<gene>
    <name evidence="10" type="ORF">DDR33_18525</name>
</gene>
<evidence type="ECO:0000256" key="8">
    <source>
        <dbReference type="RuleBase" id="RU361187"/>
    </source>
</evidence>
<keyword evidence="11" id="KW-1185">Reference proteome</keyword>
<dbReference type="Pfam" id="PF04616">
    <property type="entry name" value="Glyco_hydro_43"/>
    <property type="match status" value="1"/>
</dbReference>
<evidence type="ECO:0000256" key="4">
    <source>
        <dbReference type="ARBA" id="ARBA00023277"/>
    </source>
</evidence>
<keyword evidence="2" id="KW-0858">Xylan degradation</keyword>
<evidence type="ECO:0000256" key="6">
    <source>
        <dbReference type="PIRSR" id="PIRSR606710-1"/>
    </source>
</evidence>
<dbReference type="InterPro" id="IPR052176">
    <property type="entry name" value="Glycosyl_Hydrlase_43_Enz"/>
</dbReference>
<dbReference type="AlphaFoldDB" id="A0A2U2PCF4"/>
<evidence type="ECO:0000256" key="7">
    <source>
        <dbReference type="PIRSR" id="PIRSR606710-2"/>
    </source>
</evidence>
<feature type="active site" description="Proton acceptor" evidence="6">
    <location>
        <position position="45"/>
    </location>
</feature>